<evidence type="ECO:0000313" key="1">
    <source>
        <dbReference type="EMBL" id="NEW72619.1"/>
    </source>
</evidence>
<accession>A0A6G4AIU6</accession>
<dbReference type="RefSeq" id="WP_164429196.1">
    <property type="nucleotide sequence ID" value="NZ_JAAIKT010000023.1"/>
</dbReference>
<dbReference type="InterPro" id="IPR029058">
    <property type="entry name" value="AB_hydrolase_fold"/>
</dbReference>
<organism evidence="1 2">
    <name type="scientific">Streptomyces rhizosphaericus</name>
    <dbReference type="NCBI Taxonomy" id="114699"/>
    <lineage>
        <taxon>Bacteria</taxon>
        <taxon>Bacillati</taxon>
        <taxon>Actinomycetota</taxon>
        <taxon>Actinomycetes</taxon>
        <taxon>Kitasatosporales</taxon>
        <taxon>Streptomycetaceae</taxon>
        <taxon>Streptomyces</taxon>
        <taxon>Streptomyces violaceusniger group</taxon>
    </lineage>
</organism>
<name>A0A6G4AIU6_9ACTN</name>
<comment type="caution">
    <text evidence="1">The sequence shown here is derived from an EMBL/GenBank/DDBJ whole genome shotgun (WGS) entry which is preliminary data.</text>
</comment>
<reference evidence="1" key="1">
    <citation type="submission" date="2020-02" db="EMBL/GenBank/DDBJ databases">
        <title>A new Streptomyces sp. for controlling soil-borne diseases.</title>
        <authorList>
            <person name="Li X."/>
            <person name="Tian Y."/>
            <person name="Gao K."/>
        </authorList>
    </citation>
    <scope>NUCLEOTIDE SEQUENCE [LARGE SCALE GENOMIC DNA]</scope>
    <source>
        <strain evidence="1">0250</strain>
    </source>
</reference>
<evidence type="ECO:0000313" key="2">
    <source>
        <dbReference type="Proteomes" id="UP000476310"/>
    </source>
</evidence>
<evidence type="ECO:0008006" key="3">
    <source>
        <dbReference type="Google" id="ProtNLM"/>
    </source>
</evidence>
<sequence>MGALQIVGVHGIKQGSGATTAGLSASWQATIDDTLAAAPTSGAEVGAAAGVVVTVPSYQAVFPRTPTRYIRLGGPEAGLLSDDRPIDEEEEDFILRALAAYAPSAVEDESPEVGLTLGEGPLTPRIVRRIQAVDRKLGKGVTGRLLWFVREAHAYLRKEETAAAVRAAVAEALTETGARMVVAHSLGSVVVYDMLSRGEAPDVTMLVTCGSPLGWLAGRKGIHSEGERLTVPGSVEWTNLYASKDFVTGCAGLSHLAAGVTDTEVNNGAFPPSHDVHRYLDKPALAEVIAKAGIA</sequence>
<dbReference type="EMBL" id="JAAIKT010000023">
    <property type="protein sequence ID" value="NEW72619.1"/>
    <property type="molecule type" value="Genomic_DNA"/>
</dbReference>
<dbReference type="AlphaFoldDB" id="A0A6G4AIU6"/>
<dbReference type="Proteomes" id="UP000476310">
    <property type="component" value="Unassembled WGS sequence"/>
</dbReference>
<keyword evidence="2" id="KW-1185">Reference proteome</keyword>
<gene>
    <name evidence="1" type="ORF">G4H13_19970</name>
</gene>
<proteinExistence type="predicted"/>
<protein>
    <recommendedName>
        <fullName evidence="3">Serine peptidase</fullName>
    </recommendedName>
</protein>
<dbReference type="Gene3D" id="3.40.50.1820">
    <property type="entry name" value="alpha/beta hydrolase"/>
    <property type="match status" value="1"/>
</dbReference>